<comment type="similarity">
    <text evidence="1 2">Belongs to the small heat shock protein (HSP20) family.</text>
</comment>
<evidence type="ECO:0000259" key="3">
    <source>
        <dbReference type="PROSITE" id="PS01031"/>
    </source>
</evidence>
<keyword evidence="5" id="KW-1185">Reference proteome</keyword>
<dbReference type="InterPro" id="IPR002068">
    <property type="entry name" value="A-crystallin/Hsp20_dom"/>
</dbReference>
<dbReference type="AlphaFoldDB" id="A0A0C9VD56"/>
<organism evidence="4 5">
    <name type="scientific">Sphaerobolus stellatus (strain SS14)</name>
    <dbReference type="NCBI Taxonomy" id="990650"/>
    <lineage>
        <taxon>Eukaryota</taxon>
        <taxon>Fungi</taxon>
        <taxon>Dikarya</taxon>
        <taxon>Basidiomycota</taxon>
        <taxon>Agaricomycotina</taxon>
        <taxon>Agaricomycetes</taxon>
        <taxon>Phallomycetidae</taxon>
        <taxon>Geastrales</taxon>
        <taxon>Sphaerobolaceae</taxon>
        <taxon>Sphaerobolus</taxon>
    </lineage>
</organism>
<reference evidence="4 5" key="1">
    <citation type="submission" date="2014-06" db="EMBL/GenBank/DDBJ databases">
        <title>Evolutionary Origins and Diversification of the Mycorrhizal Mutualists.</title>
        <authorList>
            <consortium name="DOE Joint Genome Institute"/>
            <consortium name="Mycorrhizal Genomics Consortium"/>
            <person name="Kohler A."/>
            <person name="Kuo A."/>
            <person name="Nagy L.G."/>
            <person name="Floudas D."/>
            <person name="Copeland A."/>
            <person name="Barry K.W."/>
            <person name="Cichocki N."/>
            <person name="Veneault-Fourrey C."/>
            <person name="LaButti K."/>
            <person name="Lindquist E.A."/>
            <person name="Lipzen A."/>
            <person name="Lundell T."/>
            <person name="Morin E."/>
            <person name="Murat C."/>
            <person name="Riley R."/>
            <person name="Ohm R."/>
            <person name="Sun H."/>
            <person name="Tunlid A."/>
            <person name="Henrissat B."/>
            <person name="Grigoriev I.V."/>
            <person name="Hibbett D.S."/>
            <person name="Martin F."/>
        </authorList>
    </citation>
    <scope>NUCLEOTIDE SEQUENCE [LARGE SCALE GENOMIC DNA]</scope>
    <source>
        <strain evidence="4 5">SS14</strain>
    </source>
</reference>
<name>A0A0C9VD56_SPHS4</name>
<dbReference type="EMBL" id="KN837188">
    <property type="protein sequence ID" value="KIJ35500.1"/>
    <property type="molecule type" value="Genomic_DNA"/>
</dbReference>
<dbReference type="CDD" id="cd06464">
    <property type="entry name" value="ACD_sHsps-like"/>
    <property type="match status" value="1"/>
</dbReference>
<protein>
    <recommendedName>
        <fullName evidence="3">SHSP domain-containing protein</fullName>
    </recommendedName>
</protein>
<evidence type="ECO:0000256" key="2">
    <source>
        <dbReference type="RuleBase" id="RU003616"/>
    </source>
</evidence>
<evidence type="ECO:0000313" key="5">
    <source>
        <dbReference type="Proteomes" id="UP000054279"/>
    </source>
</evidence>
<accession>A0A0C9VD56</accession>
<dbReference type="InterPro" id="IPR008978">
    <property type="entry name" value="HSP20-like_chaperone"/>
</dbReference>
<proteinExistence type="inferred from homology"/>
<dbReference type="PROSITE" id="PS01031">
    <property type="entry name" value="SHSP"/>
    <property type="match status" value="1"/>
</dbReference>
<gene>
    <name evidence="4" type="ORF">M422DRAFT_262283</name>
</gene>
<feature type="non-terminal residue" evidence="4">
    <location>
        <position position="57"/>
    </location>
</feature>
<evidence type="ECO:0000313" key="4">
    <source>
        <dbReference type="EMBL" id="KIJ35500.1"/>
    </source>
</evidence>
<dbReference type="Pfam" id="PF00011">
    <property type="entry name" value="HSP20"/>
    <property type="match status" value="1"/>
</dbReference>
<dbReference type="Proteomes" id="UP000054279">
    <property type="component" value="Unassembled WGS sequence"/>
</dbReference>
<dbReference type="HOGENOM" id="CLU_046737_5_5_1"/>
<dbReference type="OrthoDB" id="2960525at2759"/>
<evidence type="ECO:0000256" key="1">
    <source>
        <dbReference type="PROSITE-ProRule" id="PRU00285"/>
    </source>
</evidence>
<dbReference type="Gene3D" id="2.60.40.790">
    <property type="match status" value="1"/>
</dbReference>
<dbReference type="SUPFAM" id="SSF49764">
    <property type="entry name" value="HSP20-like chaperones"/>
    <property type="match status" value="1"/>
</dbReference>
<sequence length="57" mass="6421">GWAVKERRFGRFSRTLPLPNGIKPESIKAKLDNGVLTVNFPQVARSNEKETKKINIA</sequence>
<feature type="domain" description="SHSP" evidence="3">
    <location>
        <begin position="1"/>
        <end position="57"/>
    </location>
</feature>